<keyword evidence="2" id="KW-1185">Reference proteome</keyword>
<accession>A0ACB8GDI2</accession>
<comment type="caution">
    <text evidence="1">The sequence shown here is derived from an EMBL/GenBank/DDBJ whole genome shotgun (WGS) entry which is preliminary data.</text>
</comment>
<dbReference type="EMBL" id="CM037614">
    <property type="protein sequence ID" value="KAH8017663.1"/>
    <property type="molecule type" value="Genomic_DNA"/>
</dbReference>
<sequence length="162" mass="16714">MEASRLAAASIRNHSEVHAYGRHVRVVAKPALTLSRSEEPRAEHQQHQQRLDLPPRSHVRSYSTLIGRARAEAGGGGDGAGAGGPCGGLAGGALSCERRRPPSPRAPEGPRPAPETHRRATRGGGEGSSRCRAGRQSSGGGGGGSSSVRHLLQDRAPGLACS</sequence>
<proteinExistence type="predicted"/>
<dbReference type="Proteomes" id="UP000827872">
    <property type="component" value="Linkage Group LG01"/>
</dbReference>
<organism evidence="1 2">
    <name type="scientific">Sphaerodactylus townsendi</name>
    <dbReference type="NCBI Taxonomy" id="933632"/>
    <lineage>
        <taxon>Eukaryota</taxon>
        <taxon>Metazoa</taxon>
        <taxon>Chordata</taxon>
        <taxon>Craniata</taxon>
        <taxon>Vertebrata</taxon>
        <taxon>Euteleostomi</taxon>
        <taxon>Lepidosauria</taxon>
        <taxon>Squamata</taxon>
        <taxon>Bifurcata</taxon>
        <taxon>Gekkota</taxon>
        <taxon>Sphaerodactylidae</taxon>
        <taxon>Sphaerodactylus</taxon>
    </lineage>
</organism>
<gene>
    <name evidence="1" type="ORF">K3G42_031543</name>
</gene>
<evidence type="ECO:0000313" key="2">
    <source>
        <dbReference type="Proteomes" id="UP000827872"/>
    </source>
</evidence>
<reference evidence="1" key="1">
    <citation type="submission" date="2021-08" db="EMBL/GenBank/DDBJ databases">
        <title>The first chromosome-level gecko genome reveals the dynamic sex chromosomes of Neotropical dwarf geckos (Sphaerodactylidae: Sphaerodactylus).</title>
        <authorList>
            <person name="Pinto B.J."/>
            <person name="Keating S.E."/>
            <person name="Gamble T."/>
        </authorList>
    </citation>
    <scope>NUCLEOTIDE SEQUENCE</scope>
    <source>
        <strain evidence="1">TG3544</strain>
    </source>
</reference>
<name>A0ACB8GDI2_9SAUR</name>
<evidence type="ECO:0000313" key="1">
    <source>
        <dbReference type="EMBL" id="KAH8017663.1"/>
    </source>
</evidence>
<protein>
    <submittedName>
        <fullName evidence="1">Uncharacterized protein</fullName>
    </submittedName>
</protein>